<dbReference type="EMBL" id="JABDJR010000401">
    <property type="protein sequence ID" value="NNF07089.1"/>
    <property type="molecule type" value="Genomic_DNA"/>
</dbReference>
<evidence type="ECO:0000313" key="2">
    <source>
        <dbReference type="Proteomes" id="UP000547674"/>
    </source>
</evidence>
<sequence length="83" mass="9306">HQMTLGGKRDGFTIEDFRRAADRFSLFRGSKLETLLQEVDRSVARWPIFANEAAVDSEASQAIAVNHRRLESLTKTDSKEVGA</sequence>
<reference evidence="1 2" key="1">
    <citation type="submission" date="2020-03" db="EMBL/GenBank/DDBJ databases">
        <title>Metabolic flexibility allows generalist bacteria to become dominant in a frequently disturbed ecosystem.</title>
        <authorList>
            <person name="Chen Y.-J."/>
            <person name="Leung P.M."/>
            <person name="Bay S.K."/>
            <person name="Hugenholtz P."/>
            <person name="Kessler A.J."/>
            <person name="Shelley G."/>
            <person name="Waite D.W."/>
            <person name="Cook P.L."/>
            <person name="Greening C."/>
        </authorList>
    </citation>
    <scope>NUCLEOTIDE SEQUENCE [LARGE SCALE GENOMIC DNA]</scope>
    <source>
        <strain evidence="1">SS_bin_28</strain>
    </source>
</reference>
<proteinExistence type="predicted"/>
<feature type="non-terminal residue" evidence="1">
    <location>
        <position position="1"/>
    </location>
</feature>
<accession>A0A7Y2EC36</accession>
<gene>
    <name evidence="1" type="ORF">HKN21_10040</name>
</gene>
<evidence type="ECO:0000313" key="1">
    <source>
        <dbReference type="EMBL" id="NNF07089.1"/>
    </source>
</evidence>
<organism evidence="1 2">
    <name type="scientific">Eiseniibacteriota bacterium</name>
    <dbReference type="NCBI Taxonomy" id="2212470"/>
    <lineage>
        <taxon>Bacteria</taxon>
        <taxon>Candidatus Eiseniibacteriota</taxon>
    </lineage>
</organism>
<protein>
    <submittedName>
        <fullName evidence="1">Uncharacterized protein</fullName>
    </submittedName>
</protein>
<name>A0A7Y2EC36_UNCEI</name>
<comment type="caution">
    <text evidence="1">The sequence shown here is derived from an EMBL/GenBank/DDBJ whole genome shotgun (WGS) entry which is preliminary data.</text>
</comment>
<dbReference type="Proteomes" id="UP000547674">
    <property type="component" value="Unassembled WGS sequence"/>
</dbReference>
<dbReference type="AlphaFoldDB" id="A0A7Y2EC36"/>